<evidence type="ECO:0000256" key="1">
    <source>
        <dbReference type="SAM" id="MobiDB-lite"/>
    </source>
</evidence>
<proteinExistence type="predicted"/>
<organism evidence="2 3">
    <name type="scientific">Penicillium subrubescens</name>
    <dbReference type="NCBI Taxonomy" id="1316194"/>
    <lineage>
        <taxon>Eukaryota</taxon>
        <taxon>Fungi</taxon>
        <taxon>Dikarya</taxon>
        <taxon>Ascomycota</taxon>
        <taxon>Pezizomycotina</taxon>
        <taxon>Eurotiomycetes</taxon>
        <taxon>Eurotiomycetidae</taxon>
        <taxon>Eurotiales</taxon>
        <taxon>Aspergillaceae</taxon>
        <taxon>Penicillium</taxon>
    </lineage>
</organism>
<sequence>MASSEHHPWRARGPRFLPAPNTSAGRLGMGNKGRRRWAEHSFGTAEGGAPATKPQKPDEELGLDDLDNEIERHRRMITKEAARLAGLQGRLKVLEDLRASRRVSDAEITEISSHIEAPTLPTPGPSYNPSAQPESVAALADIVRKIADRMDACERERLAMVKLLEERLPSKDWAN</sequence>
<feature type="region of interest" description="Disordered" evidence="1">
    <location>
        <begin position="1"/>
        <end position="62"/>
    </location>
</feature>
<evidence type="ECO:0000313" key="3">
    <source>
        <dbReference type="Proteomes" id="UP000186955"/>
    </source>
</evidence>
<evidence type="ECO:0000313" key="2">
    <source>
        <dbReference type="EMBL" id="OKP12932.1"/>
    </source>
</evidence>
<comment type="caution">
    <text evidence="2">The sequence shown here is derived from an EMBL/GenBank/DDBJ whole genome shotgun (WGS) entry which is preliminary data.</text>
</comment>
<reference evidence="2 3" key="1">
    <citation type="submission" date="2016-10" db="EMBL/GenBank/DDBJ databases">
        <title>Genome sequence of the ascomycete fungus Penicillium subrubescens.</title>
        <authorList>
            <person name="De Vries R.P."/>
            <person name="Peng M."/>
            <person name="Dilokpimol A."/>
            <person name="Hilden K."/>
            <person name="Makela M.R."/>
            <person name="Grigoriev I."/>
            <person name="Riley R."/>
            <person name="Granchi Z."/>
        </authorList>
    </citation>
    <scope>NUCLEOTIDE SEQUENCE [LARGE SCALE GENOMIC DNA]</scope>
    <source>
        <strain evidence="2 3">CBS 132785</strain>
    </source>
</reference>
<name>A0A1Q5UKD7_9EURO</name>
<dbReference type="AlphaFoldDB" id="A0A1Q5UKD7"/>
<accession>A0A1Q5UKD7</accession>
<keyword evidence="3" id="KW-1185">Reference proteome</keyword>
<protein>
    <submittedName>
        <fullName evidence="2">Uncharacterized protein</fullName>
    </submittedName>
</protein>
<dbReference type="Proteomes" id="UP000186955">
    <property type="component" value="Unassembled WGS sequence"/>
</dbReference>
<gene>
    <name evidence="2" type="ORF">PENSUB_1375</name>
</gene>
<dbReference type="EMBL" id="MNBE01000166">
    <property type="protein sequence ID" value="OKP12932.1"/>
    <property type="molecule type" value="Genomic_DNA"/>
</dbReference>